<reference evidence="2 3" key="1">
    <citation type="submission" date="2017-03" db="EMBL/GenBank/DDBJ databases">
        <title>Genome Survey of Euroglyphus maynei.</title>
        <authorList>
            <person name="Arlian L.G."/>
            <person name="Morgan M.S."/>
            <person name="Rider S.D."/>
        </authorList>
    </citation>
    <scope>NUCLEOTIDE SEQUENCE [LARGE SCALE GENOMIC DNA]</scope>
    <source>
        <strain evidence="2">Arlian Lab</strain>
        <tissue evidence="2">Whole body</tissue>
    </source>
</reference>
<evidence type="ECO:0000256" key="1">
    <source>
        <dbReference type="SAM" id="Phobius"/>
    </source>
</evidence>
<keyword evidence="1" id="KW-1133">Transmembrane helix</keyword>
<dbReference type="Gene3D" id="3.60.10.10">
    <property type="entry name" value="Endonuclease/exonuclease/phosphatase"/>
    <property type="match status" value="1"/>
</dbReference>
<dbReference type="AlphaFoldDB" id="A0A1Y3BDH9"/>
<keyword evidence="1" id="KW-0472">Membrane</keyword>
<dbReference type="SUPFAM" id="SSF56219">
    <property type="entry name" value="DNase I-like"/>
    <property type="match status" value="1"/>
</dbReference>
<keyword evidence="3" id="KW-1185">Reference proteome</keyword>
<evidence type="ECO:0000313" key="2">
    <source>
        <dbReference type="EMBL" id="OTF78247.1"/>
    </source>
</evidence>
<evidence type="ECO:0000313" key="3">
    <source>
        <dbReference type="Proteomes" id="UP000194236"/>
    </source>
</evidence>
<gene>
    <name evidence="2" type="ORF">BLA29_004841</name>
</gene>
<dbReference type="Proteomes" id="UP000194236">
    <property type="component" value="Unassembled WGS sequence"/>
</dbReference>
<feature type="transmembrane region" description="Helical" evidence="1">
    <location>
        <begin position="336"/>
        <end position="357"/>
    </location>
</feature>
<comment type="caution">
    <text evidence="2">The sequence shown here is derived from an EMBL/GenBank/DDBJ whole genome shotgun (WGS) entry which is preliminary data.</text>
</comment>
<dbReference type="OrthoDB" id="387657at2759"/>
<protein>
    <submittedName>
        <fullName evidence="2">Neutral sphingomyelinase-like protein</fullName>
    </submittedName>
</protein>
<dbReference type="InterPro" id="IPR036691">
    <property type="entry name" value="Endo/exonu/phosph_ase_sf"/>
</dbReference>
<name>A0A1Y3BDH9_EURMA</name>
<sequence>MHAQYDLNEKIIDQYSIHRICQAYELGKFINLMSCNCMNTGSKDLIILAGDMNTSSKELPYKMLSMYFSPDSMVNKRLNKLKIQELFVDHESSDEELTTCGHRDNTFTPQQNLKTGMGKTGKRIDFIFYKLRDSCSPSITDHHHRLLHNHLNNNNNGINTMDLLKNNLETILPSDLVAPSSSSSSSSNVFNNNRIENTPFLMCIPEKINIIAKDITGLSFSDHQPVVAKLNFTWKTIQDIVNESNENDYYDNDDKQIMTEEMNQSTTIIETTNNGSSPSSNDKKCSKLMGKKFRRKECYLALREQQPMFKKIKDSTLIQEIETLLNTYVEKFLPSFHYTLITVFIMIIIFISILLLLKFIISLTFIETILMSLIFIIIATIGLLLKFITHRTEINAIKAILNDIQRKKTFHPDYGLRNNNDDDM</sequence>
<dbReference type="EMBL" id="MUJZ01028799">
    <property type="protein sequence ID" value="OTF78247.1"/>
    <property type="molecule type" value="Genomic_DNA"/>
</dbReference>
<proteinExistence type="predicted"/>
<organism evidence="2 3">
    <name type="scientific">Euroglyphus maynei</name>
    <name type="common">Mayne's house dust mite</name>
    <dbReference type="NCBI Taxonomy" id="6958"/>
    <lineage>
        <taxon>Eukaryota</taxon>
        <taxon>Metazoa</taxon>
        <taxon>Ecdysozoa</taxon>
        <taxon>Arthropoda</taxon>
        <taxon>Chelicerata</taxon>
        <taxon>Arachnida</taxon>
        <taxon>Acari</taxon>
        <taxon>Acariformes</taxon>
        <taxon>Sarcoptiformes</taxon>
        <taxon>Astigmata</taxon>
        <taxon>Psoroptidia</taxon>
        <taxon>Analgoidea</taxon>
        <taxon>Pyroglyphidae</taxon>
        <taxon>Pyroglyphinae</taxon>
        <taxon>Euroglyphus</taxon>
    </lineage>
</organism>
<accession>A0A1Y3BDH9</accession>
<keyword evidence="1" id="KW-0812">Transmembrane</keyword>
<feature type="transmembrane region" description="Helical" evidence="1">
    <location>
        <begin position="369"/>
        <end position="388"/>
    </location>
</feature>